<name>A0ABQ4DRQ7_9ACTN</name>
<proteinExistence type="predicted"/>
<dbReference type="InterPro" id="IPR011990">
    <property type="entry name" value="TPR-like_helical_dom_sf"/>
</dbReference>
<keyword evidence="2" id="KW-1185">Reference proteome</keyword>
<dbReference type="EMBL" id="BONW01000001">
    <property type="protein sequence ID" value="GIG85137.1"/>
    <property type="molecule type" value="Genomic_DNA"/>
</dbReference>
<accession>A0ABQ4DRQ7</accession>
<reference evidence="1 2" key="1">
    <citation type="submission" date="2021-01" db="EMBL/GenBank/DDBJ databases">
        <title>Whole genome shotgun sequence of Plantactinospora endophytica NBRC 110450.</title>
        <authorList>
            <person name="Komaki H."/>
            <person name="Tamura T."/>
        </authorList>
    </citation>
    <scope>NUCLEOTIDE SEQUENCE [LARGE SCALE GENOMIC DNA]</scope>
    <source>
        <strain evidence="1 2">NBRC 110450</strain>
    </source>
</reference>
<organism evidence="1 2">
    <name type="scientific">Plantactinospora endophytica</name>
    <dbReference type="NCBI Taxonomy" id="673535"/>
    <lineage>
        <taxon>Bacteria</taxon>
        <taxon>Bacillati</taxon>
        <taxon>Actinomycetota</taxon>
        <taxon>Actinomycetes</taxon>
        <taxon>Micromonosporales</taxon>
        <taxon>Micromonosporaceae</taxon>
        <taxon>Plantactinospora</taxon>
    </lineage>
</organism>
<evidence type="ECO:0008006" key="3">
    <source>
        <dbReference type="Google" id="ProtNLM"/>
    </source>
</evidence>
<comment type="caution">
    <text evidence="1">The sequence shown here is derived from an EMBL/GenBank/DDBJ whole genome shotgun (WGS) entry which is preliminary data.</text>
</comment>
<dbReference type="Proteomes" id="UP000646749">
    <property type="component" value="Unassembled WGS sequence"/>
</dbReference>
<evidence type="ECO:0000313" key="1">
    <source>
        <dbReference type="EMBL" id="GIG85137.1"/>
    </source>
</evidence>
<protein>
    <recommendedName>
        <fullName evidence="3">Transcriptional regulator</fullName>
    </recommendedName>
</protein>
<dbReference type="RefSeq" id="WP_203863853.1">
    <property type="nucleotide sequence ID" value="NZ_BONW01000001.1"/>
</dbReference>
<evidence type="ECO:0000313" key="2">
    <source>
        <dbReference type="Proteomes" id="UP000646749"/>
    </source>
</evidence>
<dbReference type="SUPFAM" id="SSF48452">
    <property type="entry name" value="TPR-like"/>
    <property type="match status" value="1"/>
</dbReference>
<gene>
    <name evidence="1" type="ORF">Pen02_00730</name>
</gene>
<sequence length="381" mass="41473">MGEPESVDRSVGTVYGDSASDAIHALERLWQADLDEVREILGAPTESRAWSECSLSWLVRPGADLTEDRPGGLRIGASDIAAVRVTCDLFAQLDERFGGGHARRALIQYLRSDVAALLSARYSKTVGRQLHAAVAQTALLAAWMSYDAGLHGLAQRYFVQALRLAQSADDVLLAGGILDAMSHQATYLAKPRDAANLARAARTGTRGCATATLTAHFHVMEARALAAAGDARDAQRALGQAVRMFERRSPENDPQWIRYFDDAEMASELSHTFGDLQRGNDAVASAGRYLASGGGSVRTTFFVTMKLAGGYLDLGEIEEACRTVRHALDLGSQLKSARCEDYVREFRSRASRFAGHRAYRDLTEGAVGHRLWDRRAAREGC</sequence>